<keyword evidence="2" id="KW-1185">Reference proteome</keyword>
<evidence type="ECO:0000313" key="1">
    <source>
        <dbReference type="EMBL" id="CAG8805353.1"/>
    </source>
</evidence>
<proteinExistence type="predicted"/>
<dbReference type="EMBL" id="CAJVQC010065306">
    <property type="protein sequence ID" value="CAG8805353.1"/>
    <property type="molecule type" value="Genomic_DNA"/>
</dbReference>
<protein>
    <submittedName>
        <fullName evidence="1">25593_t:CDS:1</fullName>
    </submittedName>
</protein>
<organism evidence="1 2">
    <name type="scientific">Racocetra persica</name>
    <dbReference type="NCBI Taxonomy" id="160502"/>
    <lineage>
        <taxon>Eukaryota</taxon>
        <taxon>Fungi</taxon>
        <taxon>Fungi incertae sedis</taxon>
        <taxon>Mucoromycota</taxon>
        <taxon>Glomeromycotina</taxon>
        <taxon>Glomeromycetes</taxon>
        <taxon>Diversisporales</taxon>
        <taxon>Gigasporaceae</taxon>
        <taxon>Racocetra</taxon>
    </lineage>
</organism>
<name>A0ACA9RRF6_9GLOM</name>
<gene>
    <name evidence="1" type="ORF">RPERSI_LOCUS21912</name>
</gene>
<accession>A0ACA9RRF6</accession>
<sequence length="221" mass="25493">DKYRTSSTDHTQHNFSKTISTAFEPYLGLYIEAEDREERRAITRDELKLICFIINTADYCYVTTSQLEDKLKDTIDEEYKEKINFDEERNHFLNVVTTSVRALIRGIESSYDPALVAMTKLPWSNLESVGDQSEYVTLFNRTMLSCVVGVHKDITNNRYFRTFCDKFVESFVIKFTNHLIKCKPISEVGAEQMLLDVHALKTLLLEMPTMGMENPAPPPPT</sequence>
<dbReference type="Proteomes" id="UP000789920">
    <property type="component" value="Unassembled WGS sequence"/>
</dbReference>
<reference evidence="1" key="1">
    <citation type="submission" date="2021-06" db="EMBL/GenBank/DDBJ databases">
        <authorList>
            <person name="Kallberg Y."/>
            <person name="Tangrot J."/>
            <person name="Rosling A."/>
        </authorList>
    </citation>
    <scope>NUCLEOTIDE SEQUENCE</scope>
    <source>
        <strain evidence="1">MA461A</strain>
    </source>
</reference>
<feature type="non-terminal residue" evidence="1">
    <location>
        <position position="221"/>
    </location>
</feature>
<comment type="caution">
    <text evidence="1">The sequence shown here is derived from an EMBL/GenBank/DDBJ whole genome shotgun (WGS) entry which is preliminary data.</text>
</comment>
<evidence type="ECO:0000313" key="2">
    <source>
        <dbReference type="Proteomes" id="UP000789920"/>
    </source>
</evidence>
<feature type="non-terminal residue" evidence="1">
    <location>
        <position position="1"/>
    </location>
</feature>